<dbReference type="PANTHER" id="PTHR36582">
    <property type="entry name" value="ANTITOXIN PARD"/>
    <property type="match status" value="1"/>
</dbReference>
<keyword evidence="2" id="KW-1277">Toxin-antitoxin system</keyword>
<evidence type="ECO:0000313" key="4">
    <source>
        <dbReference type="Proteomes" id="UP000321579"/>
    </source>
</evidence>
<comment type="caution">
    <text evidence="3">The sequence shown here is derived from an EMBL/GenBank/DDBJ whole genome shotgun (WGS) entry which is preliminary data.</text>
</comment>
<dbReference type="CDD" id="cd22231">
    <property type="entry name" value="RHH_NikR_HicB-like"/>
    <property type="match status" value="1"/>
</dbReference>
<dbReference type="InterPro" id="IPR010985">
    <property type="entry name" value="Ribbon_hlx_hlx"/>
</dbReference>
<dbReference type="GO" id="GO:0006355">
    <property type="term" value="P:regulation of DNA-templated transcription"/>
    <property type="evidence" value="ECO:0007669"/>
    <property type="project" value="InterPro"/>
</dbReference>
<protein>
    <recommendedName>
        <fullName evidence="5">Antitoxin</fullName>
    </recommendedName>
</protein>
<name>A0A511CGC1_9FLAO</name>
<evidence type="ECO:0000256" key="2">
    <source>
        <dbReference type="ARBA" id="ARBA00022649"/>
    </source>
</evidence>
<dbReference type="InterPro" id="IPR038296">
    <property type="entry name" value="ParD_sf"/>
</dbReference>
<dbReference type="SUPFAM" id="SSF47598">
    <property type="entry name" value="Ribbon-helix-helix"/>
    <property type="match status" value="1"/>
</dbReference>
<gene>
    <name evidence="3" type="ORF">FGL01_24450</name>
</gene>
<reference evidence="3 4" key="1">
    <citation type="submission" date="2019-07" db="EMBL/GenBank/DDBJ databases">
        <title>Whole genome shotgun sequence of Flavobacterium glycines NBRC 105008.</title>
        <authorList>
            <person name="Hosoyama A."/>
            <person name="Uohara A."/>
            <person name="Ohji S."/>
            <person name="Ichikawa N."/>
        </authorList>
    </citation>
    <scope>NUCLEOTIDE SEQUENCE [LARGE SCALE GENOMIC DNA]</scope>
    <source>
        <strain evidence="3 4">NBRC 105008</strain>
    </source>
</reference>
<sequence>MIHFVKTFTLQRWHNYQNLVTLLKIVAIMGKNTSISLGHHFESFIEQSVNDGRFNNASEVVRAGLRLLEEEENKIIALRKAINDGIESGRAVDFDAKKHLAVLKAKKKSNG</sequence>
<dbReference type="EMBL" id="BJVF01000005">
    <property type="protein sequence ID" value="GEL11706.1"/>
    <property type="molecule type" value="Genomic_DNA"/>
</dbReference>
<proteinExistence type="inferred from homology"/>
<evidence type="ECO:0000256" key="1">
    <source>
        <dbReference type="ARBA" id="ARBA00008580"/>
    </source>
</evidence>
<dbReference type="PANTHER" id="PTHR36582:SF2">
    <property type="entry name" value="ANTITOXIN PARD"/>
    <property type="match status" value="1"/>
</dbReference>
<dbReference type="InterPro" id="IPR022789">
    <property type="entry name" value="ParD"/>
</dbReference>
<accession>A0A511CGC1</accession>
<dbReference type="NCBIfam" id="TIGR02606">
    <property type="entry name" value="antidote_CC2985"/>
    <property type="match status" value="1"/>
</dbReference>
<evidence type="ECO:0000313" key="3">
    <source>
        <dbReference type="EMBL" id="GEL11706.1"/>
    </source>
</evidence>
<dbReference type="Proteomes" id="UP000321579">
    <property type="component" value="Unassembled WGS sequence"/>
</dbReference>
<dbReference type="Pfam" id="PF03693">
    <property type="entry name" value="ParD_antitoxin"/>
    <property type="match status" value="1"/>
</dbReference>
<comment type="similarity">
    <text evidence="1">Belongs to the ParD antitoxin family.</text>
</comment>
<evidence type="ECO:0008006" key="5">
    <source>
        <dbReference type="Google" id="ProtNLM"/>
    </source>
</evidence>
<dbReference type="Gene3D" id="6.10.10.120">
    <property type="entry name" value="Antitoxin ParD1-like"/>
    <property type="match status" value="1"/>
</dbReference>
<dbReference type="AlphaFoldDB" id="A0A511CGC1"/>
<organism evidence="3 4">
    <name type="scientific">Flavobacterium glycines</name>
    <dbReference type="NCBI Taxonomy" id="551990"/>
    <lineage>
        <taxon>Bacteria</taxon>
        <taxon>Pseudomonadati</taxon>
        <taxon>Bacteroidota</taxon>
        <taxon>Flavobacteriia</taxon>
        <taxon>Flavobacteriales</taxon>
        <taxon>Flavobacteriaceae</taxon>
        <taxon>Flavobacterium</taxon>
    </lineage>
</organism>